<keyword evidence="1" id="KW-0812">Transmembrane</keyword>
<dbReference type="Pfam" id="PF14342">
    <property type="entry name" value="DUF4396"/>
    <property type="match status" value="1"/>
</dbReference>
<feature type="transmembrane region" description="Helical" evidence="1">
    <location>
        <begin position="94"/>
        <end position="116"/>
    </location>
</feature>
<gene>
    <name evidence="3" type="ORF">FHR90_002693</name>
</gene>
<feature type="transmembrane region" description="Helical" evidence="1">
    <location>
        <begin position="71"/>
        <end position="88"/>
    </location>
</feature>
<sequence>MNVVWPVCALFGGLWVCWLYGRSRAPVGGHGSHHHHHQDGPKTGAAFALSVANDTLHCGAGCTLGDIIAEWLVFAVPAVAVAFGWGSLFGDRIFATWVVDFIFAYAFGVVFQYFAIAPMRGLSFGPGLWAAIKADTLSLIAWQIGMYGCMAVARFRVFPALGLSLHTDSVEFWFVMQCAMTCGYITSYPMNWFLVRLGIKDGM</sequence>
<evidence type="ECO:0000313" key="3">
    <source>
        <dbReference type="EMBL" id="MBB3174846.1"/>
    </source>
</evidence>
<feature type="transmembrane region" description="Helical" evidence="1">
    <location>
        <begin position="128"/>
        <end position="153"/>
    </location>
</feature>
<dbReference type="AlphaFoldDB" id="A0A839UYI9"/>
<evidence type="ECO:0000313" key="4">
    <source>
        <dbReference type="Proteomes" id="UP000557688"/>
    </source>
</evidence>
<name>A0A839UYI9_9PROT</name>
<feature type="domain" description="DUF4396" evidence="2">
    <location>
        <begin position="51"/>
        <end position="200"/>
    </location>
</feature>
<dbReference type="Proteomes" id="UP000557688">
    <property type="component" value="Unassembled WGS sequence"/>
</dbReference>
<reference evidence="3 4" key="1">
    <citation type="submission" date="2020-08" db="EMBL/GenBank/DDBJ databases">
        <title>Genomic Encyclopedia of Type Strains, Phase III (KMG-III): the genomes of soil and plant-associated and newly described type strains.</title>
        <authorList>
            <person name="Whitman W."/>
        </authorList>
    </citation>
    <scope>NUCLEOTIDE SEQUENCE [LARGE SCALE GENOMIC DNA]</scope>
    <source>
        <strain evidence="3 4">CECT 8088</strain>
    </source>
</reference>
<feature type="transmembrane region" description="Helical" evidence="1">
    <location>
        <begin position="173"/>
        <end position="195"/>
    </location>
</feature>
<keyword evidence="4" id="KW-1185">Reference proteome</keyword>
<evidence type="ECO:0000256" key="1">
    <source>
        <dbReference type="SAM" id="Phobius"/>
    </source>
</evidence>
<accession>A0A839UYI9</accession>
<dbReference type="EMBL" id="JACHXV010000012">
    <property type="protein sequence ID" value="MBB3174846.1"/>
    <property type="molecule type" value="Genomic_DNA"/>
</dbReference>
<organism evidence="3 4">
    <name type="scientific">Endobacter medicaginis</name>
    <dbReference type="NCBI Taxonomy" id="1181271"/>
    <lineage>
        <taxon>Bacteria</taxon>
        <taxon>Pseudomonadati</taxon>
        <taxon>Pseudomonadota</taxon>
        <taxon>Alphaproteobacteria</taxon>
        <taxon>Acetobacterales</taxon>
        <taxon>Acetobacteraceae</taxon>
        <taxon>Endobacter</taxon>
    </lineage>
</organism>
<evidence type="ECO:0000259" key="2">
    <source>
        <dbReference type="Pfam" id="PF14342"/>
    </source>
</evidence>
<dbReference type="RefSeq" id="WP_246330271.1">
    <property type="nucleotide sequence ID" value="NZ_JACHXV010000012.1"/>
</dbReference>
<keyword evidence="1" id="KW-0472">Membrane</keyword>
<dbReference type="InterPro" id="IPR025509">
    <property type="entry name" value="DUF4396"/>
</dbReference>
<keyword evidence="1" id="KW-1133">Transmembrane helix</keyword>
<proteinExistence type="predicted"/>
<protein>
    <recommendedName>
        <fullName evidence="2">DUF4396 domain-containing protein</fullName>
    </recommendedName>
</protein>
<comment type="caution">
    <text evidence="3">The sequence shown here is derived from an EMBL/GenBank/DDBJ whole genome shotgun (WGS) entry which is preliminary data.</text>
</comment>